<protein>
    <submittedName>
        <fullName evidence="1">Uncharacterized protein</fullName>
    </submittedName>
</protein>
<organism evidence="1 2">
    <name type="scientific">Phocaeicola vulgatus CL09T03C04</name>
    <dbReference type="NCBI Taxonomy" id="997891"/>
    <lineage>
        <taxon>Bacteria</taxon>
        <taxon>Pseudomonadati</taxon>
        <taxon>Bacteroidota</taxon>
        <taxon>Bacteroidia</taxon>
        <taxon>Bacteroidales</taxon>
        <taxon>Bacteroidaceae</taxon>
        <taxon>Phocaeicola</taxon>
    </lineage>
</organism>
<proteinExistence type="predicted"/>
<reference evidence="1 2" key="1">
    <citation type="submission" date="2012-02" db="EMBL/GenBank/DDBJ databases">
        <title>The Genome Sequence of Bacteroides vulgatus CL09T03C04.</title>
        <authorList>
            <consortium name="The Broad Institute Genome Sequencing Platform"/>
            <person name="Earl A."/>
            <person name="Ward D."/>
            <person name="Feldgarden M."/>
            <person name="Gevers D."/>
            <person name="Zitomersky N.L."/>
            <person name="Coyne M.J."/>
            <person name="Comstock L.E."/>
            <person name="Young S.K."/>
            <person name="Zeng Q."/>
            <person name="Gargeya S."/>
            <person name="Fitzgerald M."/>
            <person name="Haas B."/>
            <person name="Abouelleil A."/>
            <person name="Alvarado L."/>
            <person name="Arachchi H.M."/>
            <person name="Berlin A."/>
            <person name="Chapman S.B."/>
            <person name="Gearin G."/>
            <person name="Goldberg J."/>
            <person name="Griggs A."/>
            <person name="Gujja S."/>
            <person name="Hansen M."/>
            <person name="Heiman D."/>
            <person name="Howarth C."/>
            <person name="Larimer J."/>
            <person name="Lui A."/>
            <person name="MacDonald P.J.P."/>
            <person name="McCowen C."/>
            <person name="Montmayeur A."/>
            <person name="Murphy C."/>
            <person name="Neiman D."/>
            <person name="Pearson M."/>
            <person name="Priest M."/>
            <person name="Roberts A."/>
            <person name="Saif S."/>
            <person name="Shea T."/>
            <person name="Sisk P."/>
            <person name="Stolte C."/>
            <person name="Sykes S."/>
            <person name="Wortman J."/>
            <person name="Nusbaum C."/>
            <person name="Birren B."/>
        </authorList>
    </citation>
    <scope>NUCLEOTIDE SEQUENCE [LARGE SCALE GENOMIC DNA]</scope>
    <source>
        <strain evidence="1 2">CL09T03C04</strain>
    </source>
</reference>
<dbReference type="EMBL" id="AGXZ01000009">
    <property type="protein sequence ID" value="EIY80640.1"/>
    <property type="molecule type" value="Genomic_DNA"/>
</dbReference>
<evidence type="ECO:0000313" key="2">
    <source>
        <dbReference type="Proteomes" id="UP000004219"/>
    </source>
</evidence>
<name>I8ZYQ6_PHOVU</name>
<gene>
    <name evidence="1" type="ORF">HMPREF1058_01162</name>
</gene>
<dbReference type="Gene3D" id="3.40.630.30">
    <property type="match status" value="1"/>
</dbReference>
<accession>I8ZYQ6</accession>
<dbReference type="PATRIC" id="fig|997891.3.peg.1224"/>
<dbReference type="HOGENOM" id="CLU_1977212_0_0_10"/>
<keyword evidence="2" id="KW-1185">Reference proteome</keyword>
<dbReference type="AlphaFoldDB" id="I8ZYQ6"/>
<comment type="caution">
    <text evidence="1">The sequence shown here is derived from an EMBL/GenBank/DDBJ whole genome shotgun (WGS) entry which is preliminary data.</text>
</comment>
<sequence>MCPLYPDALTGITDKYYEDIIYDVNTDKAEAFDKFFPQKERIEGTPTQRRFEEVFAMQKDYKPIQKYFIDLCTHPLYEDFQDLYHTRFPIFEQRTPEQQMEAYQNQTYKLLAFKEENVFFGFISYW</sequence>
<dbReference type="Proteomes" id="UP000004219">
    <property type="component" value="Unassembled WGS sequence"/>
</dbReference>
<evidence type="ECO:0000313" key="1">
    <source>
        <dbReference type="EMBL" id="EIY80640.1"/>
    </source>
</evidence>